<protein>
    <submittedName>
        <fullName evidence="1">Uncharacterized protein</fullName>
    </submittedName>
</protein>
<comment type="caution">
    <text evidence="1">The sequence shown here is derived from an EMBL/GenBank/DDBJ whole genome shotgun (WGS) entry which is preliminary data.</text>
</comment>
<dbReference type="RefSeq" id="WP_252588836.1">
    <property type="nucleotide sequence ID" value="NZ_JAMWYS010000052.1"/>
</dbReference>
<proteinExistence type="predicted"/>
<organism evidence="1 2">
    <name type="scientific">Solitalea agri</name>
    <dbReference type="NCBI Taxonomy" id="2953739"/>
    <lineage>
        <taxon>Bacteria</taxon>
        <taxon>Pseudomonadati</taxon>
        <taxon>Bacteroidota</taxon>
        <taxon>Sphingobacteriia</taxon>
        <taxon>Sphingobacteriales</taxon>
        <taxon>Sphingobacteriaceae</taxon>
        <taxon>Solitalea</taxon>
    </lineage>
</organism>
<dbReference type="EMBL" id="JAMWYS010000052">
    <property type="protein sequence ID" value="MCO4294028.1"/>
    <property type="molecule type" value="Genomic_DNA"/>
</dbReference>
<dbReference type="Proteomes" id="UP001155182">
    <property type="component" value="Unassembled WGS sequence"/>
</dbReference>
<dbReference type="AlphaFoldDB" id="A0A9X2FBV4"/>
<evidence type="ECO:0000313" key="2">
    <source>
        <dbReference type="Proteomes" id="UP001155182"/>
    </source>
</evidence>
<name>A0A9X2FBV4_9SPHI</name>
<evidence type="ECO:0000313" key="1">
    <source>
        <dbReference type="EMBL" id="MCO4294028.1"/>
    </source>
</evidence>
<accession>A0A9X2FBV4</accession>
<keyword evidence="2" id="KW-1185">Reference proteome</keyword>
<reference evidence="1" key="1">
    <citation type="submission" date="2022-06" db="EMBL/GenBank/DDBJ databases">
        <title>Solitalea sp. MAHUQ-68 isolated from rhizospheric soil.</title>
        <authorList>
            <person name="Huq M.A."/>
        </authorList>
    </citation>
    <scope>NUCLEOTIDE SEQUENCE</scope>
    <source>
        <strain evidence="1">MAHUQ-68</strain>
    </source>
</reference>
<sequence>MKREKALEAIRELPQEFDLEVLMEKLVFMEKVEEGLKQLDKGEVIDHSKVKEMIKKW</sequence>
<gene>
    <name evidence="1" type="ORF">NF867_14270</name>
</gene>